<reference evidence="2" key="2">
    <citation type="journal article" date="2012" name="Vet. Microbiol.">
        <title>Epizootic hemorrhagic disease virus serotype 7 in European cattle and sheep: Diagnostic considerations and effect of previous BTV exposure.</title>
        <authorList>
            <person name="Eschbaumer M."/>
            <person name="Wernike K."/>
            <person name="Batten C.A."/>
            <person name="Savini G."/>
            <person name="Edwards L."/>
            <person name="Di Gennaro A."/>
            <person name="Teodori L."/>
            <person name="Oura C.A."/>
            <person name="Beer M."/>
            <person name="Hoffmann B."/>
        </authorList>
    </citation>
    <scope>NUCLEOTIDE SEQUENCE</scope>
    <source>
        <strain evidence="2">ISR2006</strain>
    </source>
</reference>
<proteinExistence type="predicted"/>
<dbReference type="EMBL" id="JQ070181">
    <property type="protein sequence ID" value="AEY69032.1"/>
    <property type="molecule type" value="Genomic_RNA"/>
</dbReference>
<dbReference type="Pfam" id="PF01718">
    <property type="entry name" value="Orbi_NS1"/>
    <property type="match status" value="1"/>
</dbReference>
<feature type="non-terminal residue" evidence="2">
    <location>
        <position position="1"/>
    </location>
</feature>
<sequence>STAIEMERFLRKFNMNSYYANHVKMFQALSPQWTCSHLRRNCLFDGVCAKQHFEEVMNRITERNDAHAAYRLAEMAQNTMLDREKVWLQCYKSFSEPYDENIAEKIQTCGRELLDKYKNSDMVTKIDNMIKFDPTRIVLDDNFSAFPYLYIPVNYGQMVQPIRIMRYRQIGYCFYQPDAVDDWVAPDIYPMRRPRMEMCRQVKEAVGSCSFTGFSGPVFQVMFFPMQMLPYMENEGFAKIINRYAQMAVQQYLRVGYLEERRYVTQLFGECPGGEFPMHHMMLRRWEGNGRPQTLVQMRHSIAGNKEWQTWLLPMILVRIAVKEPANFEYVRGFMQGRHKCQLCFLKNGCDRETFYHIDVRTSEMMGCGTVTQVMIGEHVDTSLPVQKIKLTGTEHLGRASDHYFKYNATTGMEALIRTAIQIHRWIRGTGIWENDEWQEGIYLLARVLLRWELSTQARSIMFRLFCFVCFGYAPRKDGTIPDWKDLGTFLDIILNGTELGDDEDEAATGIMFELSRCVMTLAYAEKIKVVTFNAPECDEGAVMNIAQAMANMWDN</sequence>
<dbReference type="InterPro" id="IPR002630">
    <property type="entry name" value="Orbi_NS1"/>
</dbReference>
<evidence type="ECO:0000313" key="2">
    <source>
        <dbReference type="EMBL" id="AEY69032.1"/>
    </source>
</evidence>
<reference evidence="2" key="1">
    <citation type="journal article" date="2008" name="Vet. Rec.">
        <title>Epizootic haemorrhagic disease virus type 7 infection in cattle in Israel.</title>
        <authorList>
            <person name="Yadin H."/>
            <person name="Brenner J."/>
            <person name="Bumbrov V."/>
            <person name="Oved Z."/>
            <person name="Stram Y."/>
            <person name="Klement E."/>
            <person name="Perl S."/>
            <person name="Anthony S."/>
            <person name="Maan S."/>
            <person name="Batten C."/>
            <person name="Mertens P.P."/>
        </authorList>
    </citation>
    <scope>NUCLEOTIDE SEQUENCE</scope>
    <source>
        <strain evidence="2">ISR2006</strain>
    </source>
</reference>
<protein>
    <recommendedName>
        <fullName evidence="1">Non-structural protein NS1</fullName>
    </recommendedName>
</protein>
<accession>H2ETP0</accession>
<name>H2ETP0_9REOV</name>
<evidence type="ECO:0000256" key="1">
    <source>
        <dbReference type="ARBA" id="ARBA00014071"/>
    </source>
</evidence>
<organism evidence="2">
    <name type="scientific">Epizootic hemorrhagic disease virus</name>
    <dbReference type="NCBI Taxonomy" id="40054"/>
    <lineage>
        <taxon>Viruses</taxon>
        <taxon>Riboviria</taxon>
        <taxon>Orthornavirae</taxon>
        <taxon>Duplornaviricota</taxon>
        <taxon>Resentoviricetes</taxon>
        <taxon>Reovirales</taxon>
        <taxon>Sedoreoviridae</taxon>
        <taxon>Orbivirus</taxon>
        <taxon>Orbivirus ruminantium</taxon>
    </lineage>
</organism>